<sequence length="264" mass="28316">MHTVVCIKQILDPEIPPREFRVDPEAKEAIRGRASLVIGPFDLNALEVALQLKERDPGGKVTVVSLGGDETKEALRRALAMGCDEAVWIHDPALARPDASATARTLAAAIGKLEPVDVVLFGRQAGDWDQGQVGPMVAEALERTLVANVFQTRGQGASLQMLQAAEGGYRVVEATLPAAATVTNHESNAARLPKVRDIMLANRKPIAEWGLTDLGLAPEELAARVVVEELAIPAQEGSCTFVEGESPQEKAQNLARTLRDLKVI</sequence>
<reference evidence="4" key="1">
    <citation type="submission" date="2015-07" db="EMBL/GenBank/DDBJ databases">
        <title>Complete genome sequence and phylogenetic analysis of Limnochorda pilosa.</title>
        <authorList>
            <person name="Watanabe M."/>
            <person name="Kojima H."/>
            <person name="Fukui M."/>
        </authorList>
    </citation>
    <scope>NUCLEOTIDE SEQUENCE [LARGE SCALE GENOMIC DNA]</scope>
    <source>
        <strain evidence="4">HC45</strain>
    </source>
</reference>
<dbReference type="GO" id="GO:0009055">
    <property type="term" value="F:electron transfer activity"/>
    <property type="evidence" value="ECO:0007669"/>
    <property type="project" value="InterPro"/>
</dbReference>
<dbReference type="Proteomes" id="UP000065807">
    <property type="component" value="Chromosome"/>
</dbReference>
<dbReference type="Gene3D" id="3.40.50.620">
    <property type="entry name" value="HUPs"/>
    <property type="match status" value="1"/>
</dbReference>
<dbReference type="PANTHER" id="PTHR21294">
    <property type="entry name" value="ELECTRON TRANSFER FLAVOPROTEIN BETA-SUBUNIT"/>
    <property type="match status" value="1"/>
</dbReference>
<dbReference type="STRING" id="1555112.LIP_0227"/>
<dbReference type="KEGG" id="lpil:LIP_0227"/>
<dbReference type="AlphaFoldDB" id="A0A0K2SGX5"/>
<reference evidence="4" key="2">
    <citation type="journal article" date="2016" name="Int. J. Syst. Evol. Microbiol.">
        <title>Complete genome sequence and cell structure of Limnochorda pilosa, a Gram-negative spore-former within the phylum Firmicutes.</title>
        <authorList>
            <person name="Watanabe M."/>
            <person name="Kojima H."/>
            <person name="Fukui M."/>
        </authorList>
    </citation>
    <scope>NUCLEOTIDE SEQUENCE [LARGE SCALE GENOMIC DNA]</scope>
    <source>
        <strain evidence="4">HC45</strain>
    </source>
</reference>
<dbReference type="OrthoDB" id="9804960at2"/>
<dbReference type="Pfam" id="PF01012">
    <property type="entry name" value="ETF"/>
    <property type="match status" value="1"/>
</dbReference>
<dbReference type="InterPro" id="IPR012255">
    <property type="entry name" value="ETF_b"/>
</dbReference>
<dbReference type="EMBL" id="AP014924">
    <property type="protein sequence ID" value="BAS26084.1"/>
    <property type="molecule type" value="Genomic_DNA"/>
</dbReference>
<organism evidence="3 4">
    <name type="scientific">Limnochorda pilosa</name>
    <dbReference type="NCBI Taxonomy" id="1555112"/>
    <lineage>
        <taxon>Bacteria</taxon>
        <taxon>Bacillati</taxon>
        <taxon>Bacillota</taxon>
        <taxon>Limnochordia</taxon>
        <taxon>Limnochordales</taxon>
        <taxon>Limnochordaceae</taxon>
        <taxon>Limnochorda</taxon>
    </lineage>
</organism>
<dbReference type="PATRIC" id="fig|1555112.3.peg.233"/>
<dbReference type="InterPro" id="IPR033948">
    <property type="entry name" value="ETF_beta_N"/>
</dbReference>
<dbReference type="SMART" id="SM00893">
    <property type="entry name" value="ETF"/>
    <property type="match status" value="1"/>
</dbReference>
<keyword evidence="4" id="KW-1185">Reference proteome</keyword>
<dbReference type="InterPro" id="IPR014729">
    <property type="entry name" value="Rossmann-like_a/b/a_fold"/>
</dbReference>
<dbReference type="InterPro" id="IPR014730">
    <property type="entry name" value="ETF_a/b_N"/>
</dbReference>
<dbReference type="RefSeq" id="WP_068133190.1">
    <property type="nucleotide sequence ID" value="NZ_AP014924.1"/>
</dbReference>
<proteinExistence type="predicted"/>
<gene>
    <name evidence="3" type="ORF">LIP_0227</name>
</gene>
<name>A0A0K2SGX5_LIMPI</name>
<evidence type="ECO:0000313" key="4">
    <source>
        <dbReference type="Proteomes" id="UP000065807"/>
    </source>
</evidence>
<accession>A0A0K2SGX5</accession>
<evidence type="ECO:0000256" key="1">
    <source>
        <dbReference type="ARBA" id="ARBA00042002"/>
    </source>
</evidence>
<evidence type="ECO:0000313" key="3">
    <source>
        <dbReference type="EMBL" id="BAS26084.1"/>
    </source>
</evidence>
<dbReference type="PIRSF" id="PIRSF000090">
    <property type="entry name" value="Beta-ETF"/>
    <property type="match status" value="1"/>
</dbReference>
<feature type="domain" description="Electron transfer flavoprotein alpha/beta-subunit N-terminal" evidence="2">
    <location>
        <begin position="26"/>
        <end position="218"/>
    </location>
</feature>
<evidence type="ECO:0000259" key="2">
    <source>
        <dbReference type="SMART" id="SM00893"/>
    </source>
</evidence>
<protein>
    <recommendedName>
        <fullName evidence="1">Electron transfer flavoprotein small subunit</fullName>
    </recommendedName>
</protein>
<dbReference type="CDD" id="cd01714">
    <property type="entry name" value="ETF_beta"/>
    <property type="match status" value="1"/>
</dbReference>
<dbReference type="SUPFAM" id="SSF52402">
    <property type="entry name" value="Adenine nucleotide alpha hydrolases-like"/>
    <property type="match status" value="1"/>
</dbReference>
<dbReference type="PANTHER" id="PTHR21294:SF17">
    <property type="entry name" value="PROTEIN FIXA"/>
    <property type="match status" value="1"/>
</dbReference>